<dbReference type="PANTHER" id="PTHR32196">
    <property type="entry name" value="ABC TRANSPORTER PERMEASE PROTEIN YPHD-RELATED-RELATED"/>
    <property type="match status" value="1"/>
</dbReference>
<keyword evidence="5 6" id="KW-0472">Membrane</keyword>
<evidence type="ECO:0000256" key="4">
    <source>
        <dbReference type="ARBA" id="ARBA00022989"/>
    </source>
</evidence>
<feature type="transmembrane region" description="Helical" evidence="6">
    <location>
        <begin position="97"/>
        <end position="115"/>
    </location>
</feature>
<dbReference type="CDD" id="cd06579">
    <property type="entry name" value="TM_PBP1_transp_AraH_like"/>
    <property type="match status" value="1"/>
</dbReference>
<dbReference type="EMBL" id="LAYJ01000093">
    <property type="protein sequence ID" value="KKI50874.1"/>
    <property type="molecule type" value="Genomic_DNA"/>
</dbReference>
<evidence type="ECO:0000256" key="6">
    <source>
        <dbReference type="SAM" id="Phobius"/>
    </source>
</evidence>
<dbReference type="STRING" id="270498.CHK_1636"/>
<keyword evidence="2" id="KW-1003">Cell membrane</keyword>
<keyword evidence="3 6" id="KW-0812">Transmembrane</keyword>
<sequence>MVFAILSNRFLTPDNIFNILRQVSIVGIIAVGMTFIMLTGGIDLSVGSVAGFAGVGAALLMTEQSMNPVLAAIIMCLFGIGLGLANGFFISKLAVPPFIATLGMMVSIRGLAYIITGGLPVFGFDSSYTQLGQGYLGPIPIPVLIMAAVFIFGIIFLSKTRAGRHIYGVGGNEEASRLSGVNVSKIKFLVYAVGGFMSALAGLVILARTNSGQPNAGEGYEMDVITGVVLGGVSMTGGQGKLYMVIIGVLIMGILQNGMTMLGINEFVQKFVRGMVLIAAVAFDSFIKSRRAKEVNA</sequence>
<keyword evidence="8" id="KW-1185">Reference proteome</keyword>
<dbReference type="Proteomes" id="UP000034076">
    <property type="component" value="Unassembled WGS sequence"/>
</dbReference>
<comment type="caution">
    <text evidence="7">The sequence shown here is derived from an EMBL/GenBank/DDBJ whole genome shotgun (WGS) entry which is preliminary data.</text>
</comment>
<dbReference type="GO" id="GO:0022857">
    <property type="term" value="F:transmembrane transporter activity"/>
    <property type="evidence" value="ECO:0007669"/>
    <property type="project" value="InterPro"/>
</dbReference>
<evidence type="ECO:0000256" key="3">
    <source>
        <dbReference type="ARBA" id="ARBA00022692"/>
    </source>
</evidence>
<dbReference type="AlphaFoldDB" id="A0A0M2NEB8"/>
<feature type="transmembrane region" description="Helical" evidence="6">
    <location>
        <begin position="135"/>
        <end position="157"/>
    </location>
</feature>
<feature type="transmembrane region" description="Helical" evidence="6">
    <location>
        <begin position="68"/>
        <end position="90"/>
    </location>
</feature>
<evidence type="ECO:0000256" key="1">
    <source>
        <dbReference type="ARBA" id="ARBA00004651"/>
    </source>
</evidence>
<dbReference type="Pfam" id="PF02653">
    <property type="entry name" value="BPD_transp_2"/>
    <property type="match status" value="1"/>
</dbReference>
<gene>
    <name evidence="7" type="ORF">CHK_1636</name>
</gene>
<dbReference type="GO" id="GO:0005886">
    <property type="term" value="C:plasma membrane"/>
    <property type="evidence" value="ECO:0007669"/>
    <property type="project" value="UniProtKB-SubCell"/>
</dbReference>
<dbReference type="InterPro" id="IPR001851">
    <property type="entry name" value="ABC_transp_permease"/>
</dbReference>
<name>A0A0M2NEB8_9FIRM</name>
<organism evidence="7 8">
    <name type="scientific">Christensenella hongkongensis</name>
    <dbReference type="NCBI Taxonomy" id="270498"/>
    <lineage>
        <taxon>Bacteria</taxon>
        <taxon>Bacillati</taxon>
        <taxon>Bacillota</taxon>
        <taxon>Clostridia</taxon>
        <taxon>Christensenellales</taxon>
        <taxon>Christensenellaceae</taxon>
        <taxon>Christensenella</taxon>
    </lineage>
</organism>
<evidence type="ECO:0000313" key="7">
    <source>
        <dbReference type="EMBL" id="KKI50874.1"/>
    </source>
</evidence>
<evidence type="ECO:0000256" key="5">
    <source>
        <dbReference type="ARBA" id="ARBA00023136"/>
    </source>
</evidence>
<evidence type="ECO:0000313" key="8">
    <source>
        <dbReference type="Proteomes" id="UP000034076"/>
    </source>
</evidence>
<proteinExistence type="predicted"/>
<keyword evidence="4 6" id="KW-1133">Transmembrane helix</keyword>
<accession>A0A0M2NEB8</accession>
<feature type="transmembrane region" description="Helical" evidence="6">
    <location>
        <begin position="242"/>
        <end position="264"/>
    </location>
</feature>
<protein>
    <submittedName>
        <fullName evidence="7">Ribose ABC transport system, permease protein RbsC</fullName>
    </submittedName>
</protein>
<feature type="transmembrane region" description="Helical" evidence="6">
    <location>
        <begin position="188"/>
        <end position="207"/>
    </location>
</feature>
<reference evidence="7 8" key="1">
    <citation type="submission" date="2015-04" db="EMBL/GenBank/DDBJ databases">
        <title>Draft genome sequence of bacteremic isolate Catabacter hongkongensis type strain HKU16T.</title>
        <authorList>
            <person name="Lau S.K."/>
            <person name="Teng J.L."/>
            <person name="Huang Y."/>
            <person name="Curreem S.O."/>
            <person name="Tsui S.K."/>
            <person name="Woo P.C."/>
        </authorList>
    </citation>
    <scope>NUCLEOTIDE SEQUENCE [LARGE SCALE GENOMIC DNA]</scope>
    <source>
        <strain evidence="7 8">HKU16</strain>
    </source>
</reference>
<comment type="subcellular location">
    <subcellularLocation>
        <location evidence="1">Cell membrane</location>
        <topology evidence="1">Multi-pass membrane protein</topology>
    </subcellularLocation>
</comment>
<feature type="transmembrane region" description="Helical" evidence="6">
    <location>
        <begin position="19"/>
        <end position="37"/>
    </location>
</feature>
<evidence type="ECO:0000256" key="2">
    <source>
        <dbReference type="ARBA" id="ARBA00022475"/>
    </source>
</evidence>